<organism evidence="8 9">
    <name type="scientific">Ferrovibrio xuzhouensis</name>
    <dbReference type="NCBI Taxonomy" id="1576914"/>
    <lineage>
        <taxon>Bacteria</taxon>
        <taxon>Pseudomonadati</taxon>
        <taxon>Pseudomonadota</taxon>
        <taxon>Alphaproteobacteria</taxon>
        <taxon>Rhodospirillales</taxon>
        <taxon>Rhodospirillaceae</taxon>
        <taxon>Ferrovibrio</taxon>
    </lineage>
</organism>
<dbReference type="Pfam" id="PF02562">
    <property type="entry name" value="PhoH"/>
    <property type="match status" value="1"/>
</dbReference>
<comment type="caution">
    <text evidence="8">The sequence shown here is derived from an EMBL/GenBank/DDBJ whole genome shotgun (WGS) entry which is preliminary data.</text>
</comment>
<feature type="domain" description="PhoH-like protein" evidence="7">
    <location>
        <begin position="138"/>
        <end position="340"/>
    </location>
</feature>
<keyword evidence="3" id="KW-0963">Cytoplasm</keyword>
<dbReference type="Gene3D" id="3.40.50.300">
    <property type="entry name" value="P-loop containing nucleotide triphosphate hydrolases"/>
    <property type="match status" value="1"/>
</dbReference>
<keyword evidence="9" id="KW-1185">Reference proteome</keyword>
<sequence length="360" mass="39124">MSDARGPESSGQPITLEFDDNRLLALLSGEHDRYLARIEQQFGVAVTPRGNLLMISGAADAQARARIVLTELYGRLAQGRMIEMGDVDGAIRMARAEDAQGGQMNAPVITKSRDRNAAGAAGDRPVPEGAVRTTKRLIIPRSLVQKDYLTALSRHELVFGLGPAGTGKTYLAVAMAVAMLLEGRVDRIILSRPAVEAGERLGFLPGDMREKIDPYLRPLYDALYDMLPAERVAKGLESGEIEVAPLAFMRGRTLSNAFVILDESQNTSPVQMKMLLTRLGENSRLAVTGDLSQIDLPIGVPSGLRHALDILDGTEGISFIRFGEADVVRHPLVTKIVRAYAQHEQELGLARPDASGRPRR</sequence>
<keyword evidence="4" id="KW-0547">Nucleotide-binding</keyword>
<dbReference type="EMBL" id="JBHRYJ010000001">
    <property type="protein sequence ID" value="MFC3675835.1"/>
    <property type="molecule type" value="Genomic_DNA"/>
</dbReference>
<reference evidence="9" key="1">
    <citation type="journal article" date="2019" name="Int. J. Syst. Evol. Microbiol.">
        <title>The Global Catalogue of Microorganisms (GCM) 10K type strain sequencing project: providing services to taxonomists for standard genome sequencing and annotation.</title>
        <authorList>
            <consortium name="The Broad Institute Genomics Platform"/>
            <consortium name="The Broad Institute Genome Sequencing Center for Infectious Disease"/>
            <person name="Wu L."/>
            <person name="Ma J."/>
        </authorList>
    </citation>
    <scope>NUCLEOTIDE SEQUENCE [LARGE SCALE GENOMIC DNA]</scope>
    <source>
        <strain evidence="9">KCTC 42182</strain>
    </source>
</reference>
<gene>
    <name evidence="8" type="ORF">ACFOOQ_09795</name>
</gene>
<comment type="similarity">
    <text evidence="2">Belongs to the PhoH family.</text>
</comment>
<keyword evidence="5" id="KW-0067">ATP-binding</keyword>
<proteinExistence type="inferred from homology"/>
<evidence type="ECO:0000259" key="7">
    <source>
        <dbReference type="Pfam" id="PF02562"/>
    </source>
</evidence>
<evidence type="ECO:0000256" key="1">
    <source>
        <dbReference type="ARBA" id="ARBA00004496"/>
    </source>
</evidence>
<protein>
    <recommendedName>
        <fullName evidence="6">PhoH-like protein</fullName>
    </recommendedName>
</protein>
<dbReference type="InterPro" id="IPR027417">
    <property type="entry name" value="P-loop_NTPase"/>
</dbReference>
<comment type="subcellular location">
    <subcellularLocation>
        <location evidence="1">Cytoplasm</location>
    </subcellularLocation>
</comment>
<evidence type="ECO:0000313" key="8">
    <source>
        <dbReference type="EMBL" id="MFC3675835.1"/>
    </source>
</evidence>
<evidence type="ECO:0000256" key="2">
    <source>
        <dbReference type="ARBA" id="ARBA00010393"/>
    </source>
</evidence>
<dbReference type="InterPro" id="IPR003714">
    <property type="entry name" value="PhoH"/>
</dbReference>
<evidence type="ECO:0000256" key="3">
    <source>
        <dbReference type="ARBA" id="ARBA00022490"/>
    </source>
</evidence>
<evidence type="ECO:0000256" key="4">
    <source>
        <dbReference type="ARBA" id="ARBA00022741"/>
    </source>
</evidence>
<name>A0ABV7VF90_9PROT</name>
<dbReference type="SUPFAM" id="SSF52540">
    <property type="entry name" value="P-loop containing nucleoside triphosphate hydrolases"/>
    <property type="match status" value="1"/>
</dbReference>
<accession>A0ABV7VF90</accession>
<evidence type="ECO:0000313" key="9">
    <source>
        <dbReference type="Proteomes" id="UP001595711"/>
    </source>
</evidence>
<dbReference type="PANTHER" id="PTHR30473:SF1">
    <property type="entry name" value="PHOH-LIKE PROTEIN"/>
    <property type="match status" value="1"/>
</dbReference>
<evidence type="ECO:0000256" key="6">
    <source>
        <dbReference type="ARBA" id="ARBA00039970"/>
    </source>
</evidence>
<dbReference type="Proteomes" id="UP001595711">
    <property type="component" value="Unassembled WGS sequence"/>
</dbReference>
<dbReference type="RefSeq" id="WP_379725150.1">
    <property type="nucleotide sequence ID" value="NZ_JBHRYJ010000001.1"/>
</dbReference>
<evidence type="ECO:0000256" key="5">
    <source>
        <dbReference type="ARBA" id="ARBA00022840"/>
    </source>
</evidence>
<dbReference type="InterPro" id="IPR051451">
    <property type="entry name" value="PhoH2-like"/>
</dbReference>
<dbReference type="PANTHER" id="PTHR30473">
    <property type="entry name" value="PROTEIN PHOH"/>
    <property type="match status" value="1"/>
</dbReference>